<sequence>MAKPPITQARDVDAELVLQLNKFGSAADLRSQQAKLTGAAREIRKLTGGGTDLFGKLGCYLSFEQKQLLQDAARLLDSVNQQVEHAKEKRDRDEKQAKKRRELRGRLAKQLVASNYPLPGNTLEERLEILQIALIYNRAKVFDPLYSTHQLHSKLKRWLERPKQLIGWRSEAEYFASQVGSLRCDFISHLTHEIAYDDGREVEERLRVIKQKVADCTAQIALTSEEQETLQLWTDALQSAPEGLI</sequence>
<evidence type="ECO:0000256" key="1">
    <source>
        <dbReference type="SAM" id="Coils"/>
    </source>
</evidence>
<dbReference type="Proteomes" id="UP000045039">
    <property type="component" value="Unassembled WGS sequence"/>
</dbReference>
<feature type="coiled-coil region" evidence="1">
    <location>
        <begin position="69"/>
        <end position="96"/>
    </location>
</feature>
<dbReference type="AlphaFoldDB" id="A0A0G6FAW8"/>
<evidence type="ECO:0000313" key="4">
    <source>
        <dbReference type="Proteomes" id="UP000045039"/>
    </source>
</evidence>
<keyword evidence="1" id="KW-0175">Coiled coil</keyword>
<reference evidence="4" key="3">
    <citation type="submission" date="2015-06" db="EMBL/GenBank/DDBJ databases">
        <authorList>
            <person name="Radhakrishnan Rajesh"/>
            <person name="Underwood Anthony"/>
            <person name="Al-Shahib Ali"/>
        </authorList>
    </citation>
    <scope>NUCLEOTIDE SEQUENCE [LARGE SCALE GENOMIC DNA]</scope>
    <source>
        <strain evidence="4">P19_London_7_VIM_2_05_10</strain>
    </source>
</reference>
<evidence type="ECO:0000313" key="3">
    <source>
        <dbReference type="EMBL" id="CRQ00447.1"/>
    </source>
</evidence>
<gene>
    <name evidence="3" type="ORF">PAERUG_P19_London_7_VIM_2_05_10_06338</name>
</gene>
<dbReference type="EMBL" id="KT887560">
    <property type="protein sequence ID" value="ALY08364.1"/>
    <property type="molecule type" value="Genomic_DNA"/>
</dbReference>
<dbReference type="PATRIC" id="fig|287.2540.peg.3833"/>
<reference evidence="2" key="1">
    <citation type="journal article" date="2015" name="MBio">
        <title>Phylogenetic Distribution of CRISPR-Cas Systems in Antibiotic-Resistant Pseudomonas aeruginosa.</title>
        <authorList>
            <person name="van Belkum A."/>
            <person name="Soriaga L.B."/>
            <person name="LaFave M.C."/>
            <person name="Akella S."/>
            <person name="Veyrieras J.B."/>
            <person name="Barbu E.M."/>
            <person name="Shortridge D."/>
            <person name="Blanc B."/>
            <person name="Hannum G."/>
            <person name="Zambardi G."/>
            <person name="Miller K."/>
            <person name="Enright M.C."/>
            <person name="Mugnier N."/>
            <person name="Brami D."/>
            <person name="Schicklin S."/>
            <person name="Felderman M."/>
            <person name="Schwartz A.S."/>
            <person name="Richardson T.H."/>
            <person name="Peterson T.C."/>
            <person name="Hubby B."/>
            <person name="Cady K.C."/>
        </authorList>
    </citation>
    <scope>NUCLEOTIDE SEQUENCE</scope>
    <source>
        <strain evidence="2">WH-SGI-V-07174</strain>
    </source>
</reference>
<evidence type="ECO:0000313" key="2">
    <source>
        <dbReference type="EMBL" id="ALY08364.1"/>
    </source>
</evidence>
<organism evidence="2">
    <name type="scientific">Pseudomonas aeruginosa</name>
    <dbReference type="NCBI Taxonomy" id="287"/>
    <lineage>
        <taxon>Bacteria</taxon>
        <taxon>Pseudomonadati</taxon>
        <taxon>Pseudomonadota</taxon>
        <taxon>Gammaproteobacteria</taxon>
        <taxon>Pseudomonadales</taxon>
        <taxon>Pseudomonadaceae</taxon>
        <taxon>Pseudomonas</taxon>
    </lineage>
</organism>
<name>A0A0G6FAW8_PSEAI</name>
<dbReference type="RefSeq" id="WP_023108754.1">
    <property type="nucleotide sequence ID" value="NZ_CAADLO010000398.1"/>
</dbReference>
<reference evidence="3" key="2">
    <citation type="submission" date="2015-06" db="EMBL/GenBank/DDBJ databases">
        <authorList>
            <person name="Radhakrishnan R."/>
            <person name="Underwood A."/>
            <person name="Al-Shahib A."/>
        </authorList>
    </citation>
    <scope>NUCLEOTIDE SEQUENCE</scope>
    <source>
        <strain evidence="3">P19_London_7_VIM_2_05_10</strain>
    </source>
</reference>
<accession>A0A0G6FAW8</accession>
<proteinExistence type="predicted"/>
<protein>
    <submittedName>
        <fullName evidence="2">Uncharacterized protein</fullName>
    </submittedName>
</protein>
<dbReference type="EMBL" id="CVVU01000262">
    <property type="protein sequence ID" value="CRQ00447.1"/>
    <property type="molecule type" value="Genomic_DNA"/>
</dbReference>